<keyword evidence="3" id="KW-1185">Reference proteome</keyword>
<reference evidence="2" key="1">
    <citation type="submission" date="2023-03" db="EMBL/GenBank/DDBJ databases">
        <title>Massive genome expansion in bonnet fungi (Mycena s.s.) driven by repeated elements and novel gene families across ecological guilds.</title>
        <authorList>
            <consortium name="Lawrence Berkeley National Laboratory"/>
            <person name="Harder C.B."/>
            <person name="Miyauchi S."/>
            <person name="Viragh M."/>
            <person name="Kuo A."/>
            <person name="Thoen E."/>
            <person name="Andreopoulos B."/>
            <person name="Lu D."/>
            <person name="Skrede I."/>
            <person name="Drula E."/>
            <person name="Henrissat B."/>
            <person name="Morin E."/>
            <person name="Kohler A."/>
            <person name="Barry K."/>
            <person name="LaButti K."/>
            <person name="Morin E."/>
            <person name="Salamov A."/>
            <person name="Lipzen A."/>
            <person name="Mereny Z."/>
            <person name="Hegedus B."/>
            <person name="Baldrian P."/>
            <person name="Stursova M."/>
            <person name="Weitz H."/>
            <person name="Taylor A."/>
            <person name="Grigoriev I.V."/>
            <person name="Nagy L.G."/>
            <person name="Martin F."/>
            <person name="Kauserud H."/>
        </authorList>
    </citation>
    <scope>NUCLEOTIDE SEQUENCE</scope>
    <source>
        <strain evidence="2">9144</strain>
    </source>
</reference>
<comment type="caution">
    <text evidence="2">The sequence shown here is derived from an EMBL/GenBank/DDBJ whole genome shotgun (WGS) entry which is preliminary data.</text>
</comment>
<proteinExistence type="predicted"/>
<dbReference type="InterPro" id="IPR036397">
    <property type="entry name" value="RNaseH_sf"/>
</dbReference>
<name>A0AAD6YFJ7_9AGAR</name>
<dbReference type="SUPFAM" id="SSF53098">
    <property type="entry name" value="Ribonuclease H-like"/>
    <property type="match status" value="1"/>
</dbReference>
<evidence type="ECO:0008006" key="4">
    <source>
        <dbReference type="Google" id="ProtNLM"/>
    </source>
</evidence>
<accession>A0AAD6YFJ7</accession>
<dbReference type="Gene3D" id="3.30.420.10">
    <property type="entry name" value="Ribonuclease H-like superfamily/Ribonuclease H"/>
    <property type="match status" value="1"/>
</dbReference>
<organism evidence="2 3">
    <name type="scientific">Mycena pura</name>
    <dbReference type="NCBI Taxonomy" id="153505"/>
    <lineage>
        <taxon>Eukaryota</taxon>
        <taxon>Fungi</taxon>
        <taxon>Dikarya</taxon>
        <taxon>Basidiomycota</taxon>
        <taxon>Agaricomycotina</taxon>
        <taxon>Agaricomycetes</taxon>
        <taxon>Agaricomycetidae</taxon>
        <taxon>Agaricales</taxon>
        <taxon>Marasmiineae</taxon>
        <taxon>Mycenaceae</taxon>
        <taxon>Mycena</taxon>
    </lineage>
</organism>
<evidence type="ECO:0000313" key="2">
    <source>
        <dbReference type="EMBL" id="KAJ7207194.1"/>
    </source>
</evidence>
<feature type="non-terminal residue" evidence="2">
    <location>
        <position position="128"/>
    </location>
</feature>
<dbReference type="Proteomes" id="UP001219525">
    <property type="component" value="Unassembled WGS sequence"/>
</dbReference>
<dbReference type="AlphaFoldDB" id="A0AAD6YFJ7"/>
<dbReference type="InterPro" id="IPR012337">
    <property type="entry name" value="RNaseH-like_sf"/>
</dbReference>
<dbReference type="GO" id="GO:0003676">
    <property type="term" value="F:nucleic acid binding"/>
    <property type="evidence" value="ECO:0007669"/>
    <property type="project" value="InterPro"/>
</dbReference>
<dbReference type="EMBL" id="JARJCW010000040">
    <property type="protein sequence ID" value="KAJ7206243.1"/>
    <property type="molecule type" value="Genomic_DNA"/>
</dbReference>
<dbReference type="EMBL" id="JARJCW010000037">
    <property type="protein sequence ID" value="KAJ7207194.1"/>
    <property type="molecule type" value="Genomic_DNA"/>
</dbReference>
<protein>
    <recommendedName>
        <fullName evidence="4">RNase H type-1 domain-containing protein</fullName>
    </recommendedName>
</protein>
<sequence>QEACRRLYGPVLLLGRPLSVYLGSSSTKSNAAFALYWGPGNKWNRGRKFDGSQTEARSVLFAVLDAVLRCASDRTLIIHTSSEYAIRSFCYWAGDNATRGWCCLHADILRETAARIYRRRAPMEFRWV</sequence>
<evidence type="ECO:0000313" key="1">
    <source>
        <dbReference type="EMBL" id="KAJ7206243.1"/>
    </source>
</evidence>
<evidence type="ECO:0000313" key="3">
    <source>
        <dbReference type="Proteomes" id="UP001219525"/>
    </source>
</evidence>
<feature type="non-terminal residue" evidence="2">
    <location>
        <position position="1"/>
    </location>
</feature>
<gene>
    <name evidence="1" type="ORF">GGX14DRAFT_306348</name>
    <name evidence="2" type="ORF">GGX14DRAFT_306566</name>
</gene>